<feature type="site" description="Interaction with DNA" evidence="8">
    <location>
        <position position="475"/>
    </location>
</feature>
<dbReference type="Pfam" id="PF13368">
    <property type="entry name" value="Toprim_C_rpt"/>
    <property type="match status" value="3"/>
</dbReference>
<dbReference type="CDD" id="cd03363">
    <property type="entry name" value="TOPRIM_TopoIA_TopoI"/>
    <property type="match status" value="1"/>
</dbReference>
<dbReference type="InterPro" id="IPR023405">
    <property type="entry name" value="Topo_IA_core_domain"/>
</dbReference>
<dbReference type="Proteomes" id="UP000271010">
    <property type="component" value="Unassembled WGS sequence"/>
</dbReference>
<comment type="caution">
    <text evidence="8">Lacks conserved residue(s) required for the propagation of feature annotation.</text>
</comment>
<dbReference type="GO" id="GO:0006265">
    <property type="term" value="P:DNA topological change"/>
    <property type="evidence" value="ECO:0007669"/>
    <property type="project" value="UniProtKB-UniRule"/>
</dbReference>
<dbReference type="SMART" id="SM00437">
    <property type="entry name" value="TOP1Ac"/>
    <property type="match status" value="1"/>
</dbReference>
<dbReference type="RefSeq" id="WP_123133954.1">
    <property type="nucleotide sequence ID" value="NZ_RJJE01000017.1"/>
</dbReference>
<dbReference type="InterPro" id="IPR034149">
    <property type="entry name" value="TOPRIM_TopoI"/>
</dbReference>
<dbReference type="InterPro" id="IPR003601">
    <property type="entry name" value="Topo_IA_2"/>
</dbReference>
<feature type="site" description="Interaction with DNA" evidence="8">
    <location>
        <position position="143"/>
    </location>
</feature>
<dbReference type="InterPro" id="IPR000380">
    <property type="entry name" value="Topo_IA"/>
</dbReference>
<dbReference type="PROSITE" id="PS50880">
    <property type="entry name" value="TOPRIM"/>
    <property type="match status" value="1"/>
</dbReference>
<dbReference type="PRINTS" id="PR00417">
    <property type="entry name" value="PRTPISMRASEI"/>
</dbReference>
<gene>
    <name evidence="8 12" type="primary">topA</name>
    <name evidence="12" type="ORF">EFA69_15265</name>
</gene>
<reference evidence="12 13" key="1">
    <citation type="submission" date="2018-11" db="EMBL/GenBank/DDBJ databases">
        <title>Rufibacter latericius sp. nov., isolated from water in Baiyang Lake.</title>
        <authorList>
            <person name="Yang Y."/>
        </authorList>
    </citation>
    <scope>NUCLEOTIDE SEQUENCE [LARGE SCALE GENOMIC DNA]</scope>
    <source>
        <strain evidence="12 13">MCC P1</strain>
    </source>
</reference>
<feature type="site" description="Interaction with DNA" evidence="8">
    <location>
        <position position="285"/>
    </location>
</feature>
<dbReference type="SMART" id="SM00493">
    <property type="entry name" value="TOPRIM"/>
    <property type="match status" value="1"/>
</dbReference>
<comment type="similarity">
    <text evidence="2 8">Belongs to the type IA topoisomerase family.</text>
</comment>
<feature type="site" description="Interaction with DNA" evidence="8">
    <location>
        <position position="140"/>
    </location>
</feature>
<evidence type="ECO:0000313" key="13">
    <source>
        <dbReference type="Proteomes" id="UP000271010"/>
    </source>
</evidence>
<evidence type="ECO:0000259" key="10">
    <source>
        <dbReference type="PROSITE" id="PS50880"/>
    </source>
</evidence>
<evidence type="ECO:0000256" key="5">
    <source>
        <dbReference type="ARBA" id="ARBA00023029"/>
    </source>
</evidence>
<dbReference type="InterPro" id="IPR013824">
    <property type="entry name" value="Topo_IA_cen_sub1"/>
</dbReference>
<dbReference type="PANTHER" id="PTHR42785">
    <property type="entry name" value="DNA TOPOISOMERASE, TYPE IA, CORE"/>
    <property type="match status" value="1"/>
</dbReference>
<dbReference type="EC" id="5.6.2.1" evidence="8"/>
<dbReference type="InterPro" id="IPR013825">
    <property type="entry name" value="Topo_IA_cen_sub2"/>
</dbReference>
<feature type="site" description="Interaction with DNA" evidence="8">
    <location>
        <position position="155"/>
    </location>
</feature>
<feature type="site" description="Interaction with DNA" evidence="8">
    <location>
        <position position="33"/>
    </location>
</feature>
<dbReference type="InterPro" id="IPR005733">
    <property type="entry name" value="TopoI_bac-type"/>
</dbReference>
<evidence type="ECO:0000256" key="3">
    <source>
        <dbReference type="ARBA" id="ARBA00022723"/>
    </source>
</evidence>
<feature type="region of interest" description="Disordered" evidence="9">
    <location>
        <begin position="759"/>
        <end position="816"/>
    </location>
</feature>
<name>A0A3M9MQL3_9BACT</name>
<protein>
    <recommendedName>
        <fullName evidence="8">DNA topoisomerase 1</fullName>
        <ecNumber evidence="8">5.6.2.1</ecNumber>
    </recommendedName>
    <alternativeName>
        <fullName evidence="8">DNA topoisomerase I</fullName>
    </alternativeName>
</protein>
<dbReference type="GO" id="GO:0046872">
    <property type="term" value="F:metal ion binding"/>
    <property type="evidence" value="ECO:0007669"/>
    <property type="project" value="UniProtKB-KW"/>
</dbReference>
<evidence type="ECO:0000259" key="11">
    <source>
        <dbReference type="PROSITE" id="PS52039"/>
    </source>
</evidence>
<keyword evidence="6 8" id="KW-0238">DNA-binding</keyword>
<organism evidence="12 13">
    <name type="scientific">Rufibacter immobilis</name>
    <dbReference type="NCBI Taxonomy" id="1348778"/>
    <lineage>
        <taxon>Bacteria</taxon>
        <taxon>Pseudomonadati</taxon>
        <taxon>Bacteroidota</taxon>
        <taxon>Cytophagia</taxon>
        <taxon>Cytophagales</taxon>
        <taxon>Hymenobacteraceae</taxon>
        <taxon>Rufibacter</taxon>
    </lineage>
</organism>
<dbReference type="Pfam" id="PF01131">
    <property type="entry name" value="Topoisom_bac"/>
    <property type="match status" value="1"/>
</dbReference>
<dbReference type="EMBL" id="RJJE01000017">
    <property type="protein sequence ID" value="RNI27487.1"/>
    <property type="molecule type" value="Genomic_DNA"/>
</dbReference>
<feature type="active site" description="O-(5'-phospho-DNA)-tyrosine intermediate" evidence="8">
    <location>
        <position position="283"/>
    </location>
</feature>
<evidence type="ECO:0000256" key="4">
    <source>
        <dbReference type="ARBA" id="ARBA00022842"/>
    </source>
</evidence>
<evidence type="ECO:0000256" key="2">
    <source>
        <dbReference type="ARBA" id="ARBA00009446"/>
    </source>
</evidence>
<evidence type="ECO:0000256" key="6">
    <source>
        <dbReference type="ARBA" id="ARBA00023125"/>
    </source>
</evidence>
<comment type="subunit">
    <text evidence="8">Monomer.</text>
</comment>
<feature type="region of interest" description="Interaction with DNA" evidence="8">
    <location>
        <begin position="163"/>
        <end position="168"/>
    </location>
</feature>
<feature type="domain" description="Toprim" evidence="10">
    <location>
        <begin position="3"/>
        <end position="113"/>
    </location>
</feature>
<evidence type="ECO:0000256" key="8">
    <source>
        <dbReference type="HAMAP-Rule" id="MF_00952"/>
    </source>
</evidence>
<dbReference type="CDD" id="cd00186">
    <property type="entry name" value="TOP1Ac"/>
    <property type="match status" value="1"/>
</dbReference>
<dbReference type="InterPro" id="IPR013826">
    <property type="entry name" value="Topo_IA_cen_sub3"/>
</dbReference>
<dbReference type="Pfam" id="PF01751">
    <property type="entry name" value="Toprim"/>
    <property type="match status" value="1"/>
</dbReference>
<dbReference type="Gene3D" id="2.70.20.10">
    <property type="entry name" value="Topoisomerase I, domain 3"/>
    <property type="match status" value="1"/>
</dbReference>
<feature type="domain" description="Topo IA-type catalytic" evidence="11">
    <location>
        <begin position="129"/>
        <end position="574"/>
    </location>
</feature>
<dbReference type="InterPro" id="IPR013497">
    <property type="entry name" value="Topo_IA_cen"/>
</dbReference>
<comment type="function">
    <text evidence="8">Releases the supercoiling and torsional tension of DNA, which is introduced during the DNA replication and transcription, by transiently cleaving and rejoining one strand of the DNA duplex. Introduces a single-strand break via transesterification at a target site in duplex DNA. The scissile phosphodiester is attacked by the catalytic tyrosine of the enzyme, resulting in the formation of a DNA-(5'-phosphotyrosyl)-enzyme intermediate and the expulsion of a 3'-OH DNA strand. The free DNA strand then undergoes passage around the unbroken strand, thus removing DNA supercoils. Finally, in the religation step, the DNA 3'-OH attacks the covalent intermediate to expel the active-site tyrosine and restore the DNA phosphodiester backbone.</text>
</comment>
<evidence type="ECO:0000256" key="1">
    <source>
        <dbReference type="ARBA" id="ARBA00000213"/>
    </source>
</evidence>
<accession>A0A3M9MQL3</accession>
<dbReference type="GO" id="GO:0003677">
    <property type="term" value="F:DNA binding"/>
    <property type="evidence" value="ECO:0007669"/>
    <property type="project" value="UniProtKB-KW"/>
</dbReference>
<dbReference type="AlphaFoldDB" id="A0A3M9MQL3"/>
<dbReference type="PROSITE" id="PS00396">
    <property type="entry name" value="TOPO_IA_1"/>
    <property type="match status" value="1"/>
</dbReference>
<dbReference type="Gene3D" id="1.10.460.10">
    <property type="entry name" value="Topoisomerase I, domain 2"/>
    <property type="match status" value="2"/>
</dbReference>
<evidence type="ECO:0000256" key="7">
    <source>
        <dbReference type="ARBA" id="ARBA00023235"/>
    </source>
</evidence>
<dbReference type="OrthoDB" id="9804262at2"/>
<dbReference type="SUPFAM" id="SSF56712">
    <property type="entry name" value="Prokaryotic type I DNA topoisomerase"/>
    <property type="match status" value="1"/>
</dbReference>
<dbReference type="GO" id="GO:0003917">
    <property type="term" value="F:DNA topoisomerase type I (single strand cut, ATP-independent) activity"/>
    <property type="evidence" value="ECO:0007669"/>
    <property type="project" value="UniProtKB-UniRule"/>
</dbReference>
<comment type="catalytic activity">
    <reaction evidence="1 8">
        <text>ATP-independent breakage of single-stranded DNA, followed by passage and rejoining.</text>
        <dbReference type="EC" id="5.6.2.1"/>
    </reaction>
</comment>
<dbReference type="InterPro" id="IPR028612">
    <property type="entry name" value="Topoisom_1_IA"/>
</dbReference>
<keyword evidence="5 8" id="KW-0799">Topoisomerase</keyword>
<dbReference type="PROSITE" id="PS52039">
    <property type="entry name" value="TOPO_IA_2"/>
    <property type="match status" value="1"/>
</dbReference>
<keyword evidence="7 8" id="KW-0413">Isomerase</keyword>
<keyword evidence="4" id="KW-0460">Magnesium</keyword>
<sequence>MIKNLVIVESPAKAKTIEGYLGKDFIVKSSFGHVRDLPKDNNAIDIKNGFKPTYVVSPDKREVISQLKKLAKEAEVVWLASDEDREGEAISWHLSETLNLNEAKTRRIVFREITKNAILNAIENPRSIDTNLVNAQQARRVLDRLVGFELSPVLWKKIKTGLSAGRVQSVAVRVVVEREREIERHKAVSTYKVVAQFDAGGKRMEAELNTRFKTQAEAEDFLQRCIGAAYAIESLEKKPTKRSPAPPFTTSTLQQEASRKLSFSVAQTMTVAQRLYEAGKISYMRTDSVNLSQEAMTAAAAEIARSFGDNYVKTRNYKTKSKQAQEAHESIRPTDFSAVQVSADRNEQRLYDLIRKRAIASQMADAEIEKTTATINISGQPEKLVATGEVIRFEGFLKVYTESTDDEEIADDDVKGMLPPLQEGQTLNLQRLQATERFSRPAPRYTEASLVKKLEEMGIGRPSTYAPTISTIQKRGYVEKDNREGKERAYNVLTLENGQIATQKKTEMAGAEKAKLFPTDIAMVVTDFLVAHFESVIDYSFTARVEEEFDEIAAGKKQWDKMLDKFYSSFHQTIETSANVERSSVSGARELGVDPISGQKVIAKLGRFGPYVQLGEEVEGTDAKPAYASLRKGQFLESITLEQALELFKLPRVVGEYEGKDMKAAIGRFGPYIQHNSKFYSLPKHLDPLLVTEAEAVELIEAKRKADAEKLIKSFPENPEVTVLNGRFGPYIVVGKKNVKIPKGQEPSELTLEQCLELAEQTPDKPARGGFKKKAAPADAPAAKKAPAKKAAAKKETGTKKAATAKKTTATKKKAS</sequence>
<dbReference type="InterPro" id="IPR003602">
    <property type="entry name" value="Topo_IA_DNA-bd_dom"/>
</dbReference>
<dbReference type="SMART" id="SM00436">
    <property type="entry name" value="TOP1Bc"/>
    <property type="match status" value="1"/>
</dbReference>
<evidence type="ECO:0000313" key="12">
    <source>
        <dbReference type="EMBL" id="RNI27487.1"/>
    </source>
</evidence>
<dbReference type="HAMAP" id="MF_00952">
    <property type="entry name" value="Topoisom_1_prok"/>
    <property type="match status" value="1"/>
</dbReference>
<feature type="site" description="Interaction with DNA" evidence="8">
    <location>
        <position position="139"/>
    </location>
</feature>
<dbReference type="InterPro" id="IPR023406">
    <property type="entry name" value="Topo_IA_AS"/>
</dbReference>
<dbReference type="InterPro" id="IPR006171">
    <property type="entry name" value="TOPRIM_dom"/>
</dbReference>
<evidence type="ECO:0000256" key="9">
    <source>
        <dbReference type="SAM" id="MobiDB-lite"/>
    </source>
</evidence>
<dbReference type="NCBIfam" id="TIGR01051">
    <property type="entry name" value="topA_bact"/>
    <property type="match status" value="1"/>
</dbReference>
<keyword evidence="13" id="KW-1185">Reference proteome</keyword>
<dbReference type="Gene3D" id="1.10.290.10">
    <property type="entry name" value="Topoisomerase I, domain 4"/>
    <property type="match status" value="1"/>
</dbReference>
<proteinExistence type="inferred from homology"/>
<dbReference type="Gene3D" id="3.40.50.140">
    <property type="match status" value="1"/>
</dbReference>
<dbReference type="InterPro" id="IPR025589">
    <property type="entry name" value="Toprim_C_rpt"/>
</dbReference>
<dbReference type="PANTHER" id="PTHR42785:SF1">
    <property type="entry name" value="DNA TOPOISOMERASE"/>
    <property type="match status" value="1"/>
</dbReference>
<comment type="caution">
    <text evidence="12">The sequence shown here is derived from an EMBL/GenBank/DDBJ whole genome shotgun (WGS) entry which is preliminary data.</text>
</comment>
<keyword evidence="3" id="KW-0479">Metal-binding</keyword>